<dbReference type="InterPro" id="IPR054169">
    <property type="entry name" value="GlgB_N"/>
</dbReference>
<dbReference type="SUPFAM" id="SSF51011">
    <property type="entry name" value="Glycosyl hydrolase domain"/>
    <property type="match status" value="1"/>
</dbReference>
<dbReference type="InterPro" id="IPR014756">
    <property type="entry name" value="Ig_E-set"/>
</dbReference>
<dbReference type="PANTHER" id="PTHR43651">
    <property type="entry name" value="1,4-ALPHA-GLUCAN-BRANCHING ENZYME"/>
    <property type="match status" value="1"/>
</dbReference>
<dbReference type="EMBL" id="VULO01000009">
    <property type="protein sequence ID" value="MSS84749.1"/>
    <property type="molecule type" value="Genomic_DNA"/>
</dbReference>
<dbReference type="Pfam" id="PF00128">
    <property type="entry name" value="Alpha-amylase"/>
    <property type="match status" value="1"/>
</dbReference>
<dbReference type="NCBIfam" id="NF003811">
    <property type="entry name" value="PRK05402.1"/>
    <property type="match status" value="1"/>
</dbReference>
<evidence type="ECO:0000313" key="13">
    <source>
        <dbReference type="Proteomes" id="UP000470875"/>
    </source>
</evidence>
<dbReference type="PIRSF" id="PIRSF000463">
    <property type="entry name" value="GlgB"/>
    <property type="match status" value="1"/>
</dbReference>
<feature type="active site" description="Nucleophile" evidence="9 10">
    <location>
        <position position="402"/>
    </location>
</feature>
<dbReference type="SUPFAM" id="SSF81296">
    <property type="entry name" value="E set domains"/>
    <property type="match status" value="2"/>
</dbReference>
<evidence type="ECO:0000256" key="10">
    <source>
        <dbReference type="PIRSR" id="PIRSR000463-1"/>
    </source>
</evidence>
<dbReference type="HAMAP" id="MF_00685">
    <property type="entry name" value="GlgB"/>
    <property type="match status" value="1"/>
</dbReference>
<name>A0A6N7VSH9_9ACTO</name>
<dbReference type="GO" id="GO:0005978">
    <property type="term" value="P:glycogen biosynthetic process"/>
    <property type="evidence" value="ECO:0007669"/>
    <property type="project" value="UniProtKB-UniRule"/>
</dbReference>
<dbReference type="FunFam" id="2.60.40.1180:FF:000002">
    <property type="entry name" value="1,4-alpha-glucan branching enzyme GlgB"/>
    <property type="match status" value="1"/>
</dbReference>
<dbReference type="NCBIfam" id="TIGR01515">
    <property type="entry name" value="branching_enzym"/>
    <property type="match status" value="1"/>
</dbReference>
<organism evidence="12 13">
    <name type="scientific">Scrofimicrobium canadense</name>
    <dbReference type="NCBI Taxonomy" id="2652290"/>
    <lineage>
        <taxon>Bacteria</taxon>
        <taxon>Bacillati</taxon>
        <taxon>Actinomycetota</taxon>
        <taxon>Actinomycetes</taxon>
        <taxon>Actinomycetales</taxon>
        <taxon>Actinomycetaceae</taxon>
        <taxon>Scrofimicrobium</taxon>
    </lineage>
</organism>
<feature type="domain" description="Glycosyl hydrolase family 13 catalytic" evidence="11">
    <location>
        <begin position="259"/>
        <end position="599"/>
    </location>
</feature>
<sequence length="729" mass="82028">MSAIPVEDSILFLVGAGEYHSPHSVLGAHLGDGSVTIRTVRHLADEVTVITPEGEFPAHHESSGIWVAVVPGEEIPDYRLKVRYGDSEATTDDPYRFLPTVGELDTYLIGEGRHEELWRVLGAHRKEYSGPLGDVEGVAFAVWAPNAKAVRVVGNFNFWDGTGSAMRSLGSSGIWELFIPDVPIGALYKFEICGPDGNWFQKADPMARHTEVPPATASVVTETEYVWKDRQWMTDRASRNPHQGPMSIYECHIGSWKQGLTYRSFADQLVPYLIDMGYTHVEFMPVAEHPFGGSWGYQVTSYYAPTARYGSPDDFRYLVDTLHQAGIGVLVDWVPAHFPKDSWALARFDGTPLYEDPDPLRGEHPDWGTLVFNFGRSEVRNFLVANALYWLEEFHVDGLRVDAVASMLYLDYSRQEGQWRPNQYGGRENLEAIQFLQEANATAYRRNPGIVMIAEESTAWPGVTAPTTGGGLGFGFKWNMGWMNDTLRYLSEDPVNRRWHHGELTFSLVYAFSENFVLPLSHDEVVHGKGSLVAKMPGDKWQKLANLRALYAYQWSHPGKQLLFMGQEFAQEGEWSESYSLDWWLLDQPAHRGIADLVRDLNTLYQTSPALWDDDYTGFEWIDAGDADRNLISYIRQGDNAKGETEQIVCVLNFAGTPHEDFRVGLPDGGAWEEILNTDDLRYGGSGVTNPLPLKAEEKPWNGRDYSVALRVPPLGATWLRPVRALERP</sequence>
<protein>
    <recommendedName>
        <fullName evidence="9">1,4-alpha-glucan branching enzyme GlgB</fullName>
        <ecNumber evidence="9">2.4.1.18</ecNumber>
    </recommendedName>
    <alternativeName>
        <fullName evidence="9">1,4-alpha-D-glucan:1,4-alpha-D-glucan 6-glucosyl-transferase</fullName>
    </alternativeName>
    <alternativeName>
        <fullName evidence="9">Alpha-(1-&gt;4)-glucan branching enzyme</fullName>
    </alternativeName>
    <alternativeName>
        <fullName evidence="9">Glycogen branching enzyme</fullName>
        <shortName evidence="9">BE</shortName>
    </alternativeName>
</protein>
<dbReference type="InterPro" id="IPR006048">
    <property type="entry name" value="A-amylase/branching_C"/>
</dbReference>
<dbReference type="CDD" id="cd02855">
    <property type="entry name" value="E_set_GBE_prok_N"/>
    <property type="match status" value="1"/>
</dbReference>
<dbReference type="SUPFAM" id="SSF51445">
    <property type="entry name" value="(Trans)glycosidases"/>
    <property type="match status" value="1"/>
</dbReference>
<dbReference type="GO" id="GO:0004553">
    <property type="term" value="F:hydrolase activity, hydrolyzing O-glycosyl compounds"/>
    <property type="evidence" value="ECO:0007669"/>
    <property type="project" value="InterPro"/>
</dbReference>
<comment type="subunit">
    <text evidence="9">Monomer.</text>
</comment>
<dbReference type="CDD" id="cd11322">
    <property type="entry name" value="AmyAc_Glg_BE"/>
    <property type="match status" value="1"/>
</dbReference>
<dbReference type="Gene3D" id="2.60.40.1180">
    <property type="entry name" value="Golgi alpha-mannosidase II"/>
    <property type="match status" value="1"/>
</dbReference>
<evidence type="ECO:0000256" key="3">
    <source>
        <dbReference type="ARBA" id="ARBA00009000"/>
    </source>
</evidence>
<dbReference type="UniPathway" id="UPA00164"/>
<dbReference type="GO" id="GO:0043169">
    <property type="term" value="F:cation binding"/>
    <property type="evidence" value="ECO:0007669"/>
    <property type="project" value="InterPro"/>
</dbReference>
<dbReference type="SMART" id="SM00642">
    <property type="entry name" value="Aamy"/>
    <property type="match status" value="1"/>
</dbReference>
<comment type="catalytic activity">
    <reaction evidence="1 9">
        <text>Transfers a segment of a (1-&gt;4)-alpha-D-glucan chain to a primary hydroxy group in a similar glucan chain.</text>
        <dbReference type="EC" id="2.4.1.18"/>
    </reaction>
</comment>
<evidence type="ECO:0000256" key="1">
    <source>
        <dbReference type="ARBA" id="ARBA00000826"/>
    </source>
</evidence>
<dbReference type="NCBIfam" id="NF008967">
    <property type="entry name" value="PRK12313.1"/>
    <property type="match status" value="1"/>
</dbReference>
<comment type="function">
    <text evidence="9">Catalyzes the formation of the alpha-1,6-glucosidic linkages in glycogen by scission of a 1,4-alpha-linked oligosaccharide from growing alpha-1,4-glucan chains and the subsequent attachment of the oligosaccharide to the alpha-1,6 position.</text>
</comment>
<keyword evidence="4 9" id="KW-0321">Glycogen metabolism</keyword>
<evidence type="ECO:0000256" key="7">
    <source>
        <dbReference type="ARBA" id="ARBA00023056"/>
    </source>
</evidence>
<gene>
    <name evidence="9 12" type="primary">glgB</name>
    <name evidence="12" type="ORF">FYJ24_08225</name>
</gene>
<evidence type="ECO:0000259" key="11">
    <source>
        <dbReference type="SMART" id="SM00642"/>
    </source>
</evidence>
<evidence type="ECO:0000256" key="9">
    <source>
        <dbReference type="HAMAP-Rule" id="MF_00685"/>
    </source>
</evidence>
<dbReference type="InterPro" id="IPR013783">
    <property type="entry name" value="Ig-like_fold"/>
</dbReference>
<dbReference type="InterPro" id="IPR017853">
    <property type="entry name" value="GH"/>
</dbReference>
<dbReference type="InterPro" id="IPR013780">
    <property type="entry name" value="Glyco_hydro_b"/>
</dbReference>
<dbReference type="Pfam" id="PF02806">
    <property type="entry name" value="Alpha-amylase_C"/>
    <property type="match status" value="1"/>
</dbReference>
<evidence type="ECO:0000256" key="6">
    <source>
        <dbReference type="ARBA" id="ARBA00022679"/>
    </source>
</evidence>
<keyword evidence="13" id="KW-1185">Reference proteome</keyword>
<keyword evidence="8 9" id="KW-0119">Carbohydrate metabolism</keyword>
<dbReference type="Proteomes" id="UP000470875">
    <property type="component" value="Unassembled WGS sequence"/>
</dbReference>
<evidence type="ECO:0000256" key="2">
    <source>
        <dbReference type="ARBA" id="ARBA00004964"/>
    </source>
</evidence>
<dbReference type="FunFam" id="2.60.40.10:FF:000169">
    <property type="entry name" value="1,4-alpha-glucan branching enzyme GlgB"/>
    <property type="match status" value="1"/>
</dbReference>
<comment type="pathway">
    <text evidence="2 9">Glycan biosynthesis; glycogen biosynthesis.</text>
</comment>
<dbReference type="InterPro" id="IPR006047">
    <property type="entry name" value="GH13_cat_dom"/>
</dbReference>
<keyword evidence="6 9" id="KW-0808">Transferase</keyword>
<dbReference type="Pfam" id="PF22019">
    <property type="entry name" value="GlgB_N"/>
    <property type="match status" value="1"/>
</dbReference>
<dbReference type="InterPro" id="IPR006407">
    <property type="entry name" value="GlgB"/>
</dbReference>
<evidence type="ECO:0000256" key="4">
    <source>
        <dbReference type="ARBA" id="ARBA00022600"/>
    </source>
</evidence>
<dbReference type="Pfam" id="PF02922">
    <property type="entry name" value="CBM_48"/>
    <property type="match status" value="1"/>
</dbReference>
<dbReference type="AlphaFoldDB" id="A0A6N7VSH9"/>
<dbReference type="FunFam" id="3.20.20.80:FF:000003">
    <property type="entry name" value="1,4-alpha-glucan branching enzyme GlgB"/>
    <property type="match status" value="1"/>
</dbReference>
<reference evidence="12 13" key="1">
    <citation type="submission" date="2019-08" db="EMBL/GenBank/DDBJ databases">
        <title>In-depth cultivation of the pig gut microbiome towards novel bacterial diversity and tailored functional studies.</title>
        <authorList>
            <person name="Wylensek D."/>
            <person name="Hitch T.C.A."/>
            <person name="Clavel T."/>
        </authorList>
    </citation>
    <scope>NUCLEOTIDE SEQUENCE [LARGE SCALE GENOMIC DNA]</scope>
    <source>
        <strain evidence="12 13">WB03_NA08</strain>
    </source>
</reference>
<keyword evidence="5 9" id="KW-0328">Glycosyltransferase</keyword>
<proteinExistence type="inferred from homology"/>
<dbReference type="PANTHER" id="PTHR43651:SF3">
    <property type="entry name" value="1,4-ALPHA-GLUCAN-BRANCHING ENZYME"/>
    <property type="match status" value="1"/>
</dbReference>
<comment type="similarity">
    <text evidence="3 9">Belongs to the glycosyl hydrolase 13 family. GlgB subfamily.</text>
</comment>
<accession>A0A6N7VSH9</accession>
<evidence type="ECO:0000313" key="12">
    <source>
        <dbReference type="EMBL" id="MSS84749.1"/>
    </source>
</evidence>
<keyword evidence="7 9" id="KW-0320">Glycogen biosynthesis</keyword>
<evidence type="ECO:0000256" key="8">
    <source>
        <dbReference type="ARBA" id="ARBA00023277"/>
    </source>
</evidence>
<dbReference type="Gene3D" id="2.60.40.10">
    <property type="entry name" value="Immunoglobulins"/>
    <property type="match status" value="2"/>
</dbReference>
<dbReference type="GO" id="GO:0005829">
    <property type="term" value="C:cytosol"/>
    <property type="evidence" value="ECO:0007669"/>
    <property type="project" value="TreeGrafter"/>
</dbReference>
<evidence type="ECO:0000256" key="5">
    <source>
        <dbReference type="ARBA" id="ARBA00022676"/>
    </source>
</evidence>
<dbReference type="EC" id="2.4.1.18" evidence="9"/>
<dbReference type="Gene3D" id="3.20.20.80">
    <property type="entry name" value="Glycosidases"/>
    <property type="match status" value="1"/>
</dbReference>
<dbReference type="GO" id="GO:0003844">
    <property type="term" value="F:1,4-alpha-glucan branching enzyme activity"/>
    <property type="evidence" value="ECO:0007669"/>
    <property type="project" value="UniProtKB-UniRule"/>
</dbReference>
<feature type="active site" description="Proton donor" evidence="9 10">
    <location>
        <position position="455"/>
    </location>
</feature>
<dbReference type="InterPro" id="IPR037439">
    <property type="entry name" value="Branching_enzy"/>
</dbReference>
<dbReference type="InterPro" id="IPR004193">
    <property type="entry name" value="Glyco_hydro_13_N"/>
</dbReference>
<dbReference type="InterPro" id="IPR044143">
    <property type="entry name" value="GlgB_N_E_set_prok"/>
</dbReference>
<comment type="caution">
    <text evidence="12">The sequence shown here is derived from an EMBL/GenBank/DDBJ whole genome shotgun (WGS) entry which is preliminary data.</text>
</comment>